<keyword evidence="1 3" id="KW-0808">Transferase</keyword>
<dbReference type="PANTHER" id="PTHR13947">
    <property type="entry name" value="GNAT FAMILY N-ACETYLTRANSFERASE"/>
    <property type="match status" value="1"/>
</dbReference>
<reference evidence="3 4" key="1">
    <citation type="submission" date="2018-03" db="EMBL/GenBank/DDBJ databases">
        <title>Massilia armeniaca sp. nov., isolated from desert soil.</title>
        <authorList>
            <person name="Huang H."/>
            <person name="Ren M."/>
        </authorList>
    </citation>
    <scope>NUCLEOTIDE SEQUENCE [LARGE SCALE GENOMIC DNA]</scope>
    <source>
        <strain evidence="3 4">ZMN-3</strain>
    </source>
</reference>
<protein>
    <submittedName>
        <fullName evidence="3">N-acetyltransferase</fullName>
    </submittedName>
</protein>
<evidence type="ECO:0000313" key="3">
    <source>
        <dbReference type="EMBL" id="AVR95301.1"/>
    </source>
</evidence>
<dbReference type="SUPFAM" id="SSF55729">
    <property type="entry name" value="Acyl-CoA N-acyltransferases (Nat)"/>
    <property type="match status" value="1"/>
</dbReference>
<dbReference type="InterPro" id="IPR016181">
    <property type="entry name" value="Acyl_CoA_acyltransferase"/>
</dbReference>
<dbReference type="Pfam" id="PF13673">
    <property type="entry name" value="Acetyltransf_10"/>
    <property type="match status" value="1"/>
</dbReference>
<dbReference type="KEGG" id="masz:C9I28_05840"/>
<keyword evidence="4" id="KW-1185">Reference proteome</keyword>
<evidence type="ECO:0000259" key="2">
    <source>
        <dbReference type="PROSITE" id="PS51186"/>
    </source>
</evidence>
<sequence length="151" mass="16051">MAILAIRPYRPADFPAVAAVYDAAKLDEFQFEPARFTLLPLAQDGERLAAFAQCDVHVCTCYDAIIGFAAWSGDTLRALFVAPTARGRGVGRMLLEAVLGRLAGDVRVNVAASNQVAQGLYRSAGFVATGTVEQAYNGVPVVYTALLLARG</sequence>
<dbReference type="RefSeq" id="WP_107140652.1">
    <property type="nucleotide sequence ID" value="NZ_CP028324.1"/>
</dbReference>
<dbReference type="Gene3D" id="3.40.630.30">
    <property type="match status" value="1"/>
</dbReference>
<evidence type="ECO:0000256" key="1">
    <source>
        <dbReference type="ARBA" id="ARBA00022679"/>
    </source>
</evidence>
<name>A0A2R4C6V2_9BURK</name>
<dbReference type="EMBL" id="CP028324">
    <property type="protein sequence ID" value="AVR95301.1"/>
    <property type="molecule type" value="Genomic_DNA"/>
</dbReference>
<proteinExistence type="predicted"/>
<dbReference type="PROSITE" id="PS51186">
    <property type="entry name" value="GNAT"/>
    <property type="match status" value="1"/>
</dbReference>
<organism evidence="3 4">
    <name type="scientific">Pseudoduganella armeniaca</name>
    <dbReference type="NCBI Taxonomy" id="2072590"/>
    <lineage>
        <taxon>Bacteria</taxon>
        <taxon>Pseudomonadati</taxon>
        <taxon>Pseudomonadota</taxon>
        <taxon>Betaproteobacteria</taxon>
        <taxon>Burkholderiales</taxon>
        <taxon>Oxalobacteraceae</taxon>
        <taxon>Telluria group</taxon>
        <taxon>Pseudoduganella</taxon>
    </lineage>
</organism>
<gene>
    <name evidence="3" type="ORF">C9I28_05840</name>
</gene>
<accession>A0A2R4C6V2</accession>
<evidence type="ECO:0000313" key="4">
    <source>
        <dbReference type="Proteomes" id="UP000240505"/>
    </source>
</evidence>
<dbReference type="InterPro" id="IPR050769">
    <property type="entry name" value="NAT_camello-type"/>
</dbReference>
<dbReference type="PANTHER" id="PTHR13947:SF37">
    <property type="entry name" value="LD18367P"/>
    <property type="match status" value="1"/>
</dbReference>
<dbReference type="OrthoDB" id="9789605at2"/>
<dbReference type="Proteomes" id="UP000240505">
    <property type="component" value="Chromosome"/>
</dbReference>
<dbReference type="GO" id="GO:0008080">
    <property type="term" value="F:N-acetyltransferase activity"/>
    <property type="evidence" value="ECO:0007669"/>
    <property type="project" value="InterPro"/>
</dbReference>
<dbReference type="InterPro" id="IPR000182">
    <property type="entry name" value="GNAT_dom"/>
</dbReference>
<dbReference type="CDD" id="cd04301">
    <property type="entry name" value="NAT_SF"/>
    <property type="match status" value="1"/>
</dbReference>
<feature type="domain" description="N-acetyltransferase" evidence="2">
    <location>
        <begin position="4"/>
        <end position="149"/>
    </location>
</feature>
<dbReference type="AlphaFoldDB" id="A0A2R4C6V2"/>